<dbReference type="GO" id="GO:0008270">
    <property type="term" value="F:zinc ion binding"/>
    <property type="evidence" value="ECO:0007669"/>
    <property type="project" value="TreeGrafter"/>
</dbReference>
<dbReference type="Proteomes" id="UP000184038">
    <property type="component" value="Unassembled WGS sequence"/>
</dbReference>
<dbReference type="OrthoDB" id="9802958at2"/>
<dbReference type="InterPro" id="IPR000555">
    <property type="entry name" value="JAMM/MPN+_dom"/>
</dbReference>
<dbReference type="GO" id="GO:0000502">
    <property type="term" value="C:proteasome complex"/>
    <property type="evidence" value="ECO:0007669"/>
    <property type="project" value="UniProtKB-KW"/>
</dbReference>
<dbReference type="InterPro" id="IPR028090">
    <property type="entry name" value="JAB_dom_prok"/>
</dbReference>
<keyword evidence="4" id="KW-0862">Zinc</keyword>
<dbReference type="EMBL" id="FRCP01000006">
    <property type="protein sequence ID" value="SHM11116.1"/>
    <property type="molecule type" value="Genomic_DNA"/>
</dbReference>
<evidence type="ECO:0000256" key="1">
    <source>
        <dbReference type="ARBA" id="ARBA00022670"/>
    </source>
</evidence>
<dbReference type="PROSITE" id="PS50249">
    <property type="entry name" value="MPN"/>
    <property type="match status" value="1"/>
</dbReference>
<evidence type="ECO:0000256" key="4">
    <source>
        <dbReference type="ARBA" id="ARBA00022833"/>
    </source>
</evidence>
<dbReference type="FunFam" id="3.40.140.10:FF:000085">
    <property type="entry name" value="Mov34/MPN/PAD-1 family protein"/>
    <property type="match status" value="1"/>
</dbReference>
<dbReference type="InterPro" id="IPR037518">
    <property type="entry name" value="MPN"/>
</dbReference>
<dbReference type="Pfam" id="PF14464">
    <property type="entry name" value="Prok-JAB"/>
    <property type="match status" value="1"/>
</dbReference>
<accession>A0A1M7G4J0</accession>
<evidence type="ECO:0000313" key="8">
    <source>
        <dbReference type="Proteomes" id="UP000184038"/>
    </source>
</evidence>
<dbReference type="SUPFAM" id="SSF102712">
    <property type="entry name" value="JAB1/MPN domain"/>
    <property type="match status" value="1"/>
</dbReference>
<dbReference type="AlphaFoldDB" id="A0A1M7G4J0"/>
<proteinExistence type="predicted"/>
<evidence type="ECO:0000259" key="6">
    <source>
        <dbReference type="PROSITE" id="PS50249"/>
    </source>
</evidence>
<keyword evidence="7" id="KW-0647">Proteasome</keyword>
<dbReference type="InterPro" id="IPR051929">
    <property type="entry name" value="VirAsm_ModProt"/>
</dbReference>
<feature type="domain" description="MPN" evidence="6">
    <location>
        <begin position="2"/>
        <end position="134"/>
    </location>
</feature>
<dbReference type="STRING" id="1120996.SAMN02746066_00822"/>
<dbReference type="PANTHER" id="PTHR34858:SF1">
    <property type="entry name" value="CYSO-CYSTEINE PEPTIDASE"/>
    <property type="match status" value="1"/>
</dbReference>
<dbReference type="PANTHER" id="PTHR34858">
    <property type="entry name" value="CYSO-CYSTEINE PEPTIDASE"/>
    <property type="match status" value="1"/>
</dbReference>
<dbReference type="GO" id="GO:0008235">
    <property type="term" value="F:metalloexopeptidase activity"/>
    <property type="evidence" value="ECO:0007669"/>
    <property type="project" value="TreeGrafter"/>
</dbReference>
<evidence type="ECO:0000256" key="5">
    <source>
        <dbReference type="ARBA" id="ARBA00023049"/>
    </source>
</evidence>
<organism evidence="7 8">
    <name type="scientific">Anaerosporobacter mobilis DSM 15930</name>
    <dbReference type="NCBI Taxonomy" id="1120996"/>
    <lineage>
        <taxon>Bacteria</taxon>
        <taxon>Bacillati</taxon>
        <taxon>Bacillota</taxon>
        <taxon>Clostridia</taxon>
        <taxon>Lachnospirales</taxon>
        <taxon>Lachnospiraceae</taxon>
        <taxon>Anaerosporobacter</taxon>
    </lineage>
</organism>
<gene>
    <name evidence="7" type="ORF">SAMN02746066_00822</name>
</gene>
<dbReference type="GO" id="GO:0006508">
    <property type="term" value="P:proteolysis"/>
    <property type="evidence" value="ECO:0007669"/>
    <property type="project" value="UniProtKB-KW"/>
</dbReference>
<dbReference type="SMART" id="SM00232">
    <property type="entry name" value="JAB_MPN"/>
    <property type="match status" value="1"/>
</dbReference>
<name>A0A1M7G4J0_9FIRM</name>
<keyword evidence="1" id="KW-0645">Protease</keyword>
<keyword evidence="5" id="KW-0482">Metalloprotease</keyword>
<keyword evidence="8" id="KW-1185">Reference proteome</keyword>
<dbReference type="Gene3D" id="3.40.140.10">
    <property type="entry name" value="Cytidine Deaminase, domain 2"/>
    <property type="match status" value="1"/>
</dbReference>
<reference evidence="7 8" key="1">
    <citation type="submission" date="2016-11" db="EMBL/GenBank/DDBJ databases">
        <authorList>
            <person name="Jaros S."/>
            <person name="Januszkiewicz K."/>
            <person name="Wedrychowicz H."/>
        </authorList>
    </citation>
    <scope>NUCLEOTIDE SEQUENCE [LARGE SCALE GENOMIC DNA]</scope>
    <source>
        <strain evidence="7 8">DSM 15930</strain>
    </source>
</reference>
<evidence type="ECO:0000256" key="3">
    <source>
        <dbReference type="ARBA" id="ARBA00022801"/>
    </source>
</evidence>
<evidence type="ECO:0000256" key="2">
    <source>
        <dbReference type="ARBA" id="ARBA00022723"/>
    </source>
</evidence>
<sequence>MIQIGQEEYKTIIKHAKEGLPNEACGLLGGIVVSGVTYVKKIYCLTNTDASREHFSMDPKEQFAAIKDIRSNNLQLIGNFHSHPETPARPSDEDKRLAYDSTLLYGIVSLMAEDSPVFKVFHINEAKEVSEEEVVII</sequence>
<evidence type="ECO:0000313" key="7">
    <source>
        <dbReference type="EMBL" id="SHM11116.1"/>
    </source>
</evidence>
<dbReference type="CDD" id="cd08070">
    <property type="entry name" value="MPN_like"/>
    <property type="match status" value="1"/>
</dbReference>
<dbReference type="RefSeq" id="WP_073283270.1">
    <property type="nucleotide sequence ID" value="NZ_FRCP01000006.1"/>
</dbReference>
<keyword evidence="3" id="KW-0378">Hydrolase</keyword>
<keyword evidence="2" id="KW-0479">Metal-binding</keyword>
<protein>
    <submittedName>
        <fullName evidence="7">Proteasome lid subunit RPN8/RPN11, contains Jab1/MPN metalloenzyme (JAMM) motif</fullName>
    </submittedName>
</protein>